<feature type="transmembrane region" description="Helical" evidence="1">
    <location>
        <begin position="104"/>
        <end position="125"/>
    </location>
</feature>
<keyword evidence="3" id="KW-1185">Reference proteome</keyword>
<feature type="transmembrane region" description="Helical" evidence="1">
    <location>
        <begin position="16"/>
        <end position="36"/>
    </location>
</feature>
<proteinExistence type="predicted"/>
<evidence type="ECO:0000313" key="3">
    <source>
        <dbReference type="Proteomes" id="UP001411173"/>
    </source>
</evidence>
<keyword evidence="1" id="KW-0812">Transmembrane</keyword>
<sequence length="140" mass="16309">MKNIECIFQKIIRDSLLFFLVPCTLLFPWVFVAHTIEEKTDVALISLPLALACVVIAFFFFIIQKKPGALKELAVITFYVIVVFIYTILVFNLLLTTMPGLDDFIFYYGFFLSVLFFGSPVYLLIRMIWTFFTMKQRSDT</sequence>
<keyword evidence="1" id="KW-0472">Membrane</keyword>
<dbReference type="Proteomes" id="UP001411173">
    <property type="component" value="Unassembled WGS sequence"/>
</dbReference>
<protein>
    <submittedName>
        <fullName evidence="2">Transporter</fullName>
    </submittedName>
</protein>
<gene>
    <name evidence="2" type="ORF">AAIG39_23560</name>
</gene>
<dbReference type="RefSeq" id="WP_343194862.1">
    <property type="nucleotide sequence ID" value="NZ_JBCIVJ010000032.1"/>
</dbReference>
<evidence type="ECO:0000313" key="2">
    <source>
        <dbReference type="EMBL" id="MEN0581954.1"/>
    </source>
</evidence>
<organism evidence="2 3">
    <name type="scientific">Phytobacter palmae</name>
    <dbReference type="NCBI Taxonomy" id="1855371"/>
    <lineage>
        <taxon>Bacteria</taxon>
        <taxon>Pseudomonadati</taxon>
        <taxon>Pseudomonadota</taxon>
        <taxon>Gammaproteobacteria</taxon>
        <taxon>Enterobacterales</taxon>
        <taxon>Enterobacteriaceae</taxon>
        <taxon>Phytobacter</taxon>
    </lineage>
</organism>
<accession>A0ABU9VBA5</accession>
<feature type="transmembrane region" description="Helical" evidence="1">
    <location>
        <begin position="42"/>
        <end position="63"/>
    </location>
</feature>
<feature type="transmembrane region" description="Helical" evidence="1">
    <location>
        <begin position="75"/>
        <end position="98"/>
    </location>
</feature>
<evidence type="ECO:0000256" key="1">
    <source>
        <dbReference type="SAM" id="Phobius"/>
    </source>
</evidence>
<keyword evidence="1" id="KW-1133">Transmembrane helix</keyword>
<comment type="caution">
    <text evidence="2">The sequence shown here is derived from an EMBL/GenBank/DDBJ whole genome shotgun (WGS) entry which is preliminary data.</text>
</comment>
<name>A0ABU9VBA5_9ENTR</name>
<dbReference type="EMBL" id="JBCIVJ010000032">
    <property type="protein sequence ID" value="MEN0581954.1"/>
    <property type="molecule type" value="Genomic_DNA"/>
</dbReference>
<reference evidence="2 3" key="1">
    <citation type="submission" date="2024-02" db="EMBL/GenBank/DDBJ databases">
        <title>Whole genome of MDR Enterobacteriaceae from southern Thailand.</title>
        <authorList>
            <person name="Surachat K."/>
        </authorList>
    </citation>
    <scope>NUCLEOTIDE SEQUENCE [LARGE SCALE GENOMIC DNA]</scope>
    <source>
        <strain evidence="2 3">PSU_29</strain>
    </source>
</reference>